<sequence>MDYGKTNSYLFGFKTAPSADPVICGRRSATLIRYLVKDSDLSELSLIIWVQSIIFLFLAKRRRKKKTAHRRIETGFGSVDKRRFHLLSARRIQPKSFVWGTT</sequence>
<comment type="caution">
    <text evidence="2">The sequence shown here is derived from an EMBL/GenBank/DDBJ whole genome shotgun (WGS) entry which is preliminary data.</text>
</comment>
<evidence type="ECO:0000256" key="1">
    <source>
        <dbReference type="SAM" id="Phobius"/>
    </source>
</evidence>
<evidence type="ECO:0000313" key="2">
    <source>
        <dbReference type="EMBL" id="KAK9688323.1"/>
    </source>
</evidence>
<evidence type="ECO:0000313" key="3">
    <source>
        <dbReference type="Proteomes" id="UP001458880"/>
    </source>
</evidence>
<dbReference type="Proteomes" id="UP001458880">
    <property type="component" value="Unassembled WGS sequence"/>
</dbReference>
<keyword evidence="1" id="KW-0812">Transmembrane</keyword>
<dbReference type="EMBL" id="JASPKY010000596">
    <property type="protein sequence ID" value="KAK9688323.1"/>
    <property type="molecule type" value="Genomic_DNA"/>
</dbReference>
<keyword evidence="1" id="KW-1133">Transmembrane helix</keyword>
<reference evidence="2 3" key="1">
    <citation type="journal article" date="2024" name="BMC Genomics">
        <title>De novo assembly and annotation of Popillia japonica's genome with initial clues to its potential as an invasive pest.</title>
        <authorList>
            <person name="Cucini C."/>
            <person name="Boschi S."/>
            <person name="Funari R."/>
            <person name="Cardaioli E."/>
            <person name="Iannotti N."/>
            <person name="Marturano G."/>
            <person name="Paoli F."/>
            <person name="Bruttini M."/>
            <person name="Carapelli A."/>
            <person name="Frati F."/>
            <person name="Nardi F."/>
        </authorList>
    </citation>
    <scope>NUCLEOTIDE SEQUENCE [LARGE SCALE GENOMIC DNA]</scope>
    <source>
        <strain evidence="2">DMR45628</strain>
    </source>
</reference>
<proteinExistence type="predicted"/>
<protein>
    <submittedName>
        <fullName evidence="2">Uncharacterized protein</fullName>
    </submittedName>
</protein>
<accession>A0AAW1IEX5</accession>
<name>A0AAW1IEX5_POPJA</name>
<keyword evidence="3" id="KW-1185">Reference proteome</keyword>
<keyword evidence="1" id="KW-0472">Membrane</keyword>
<dbReference type="AlphaFoldDB" id="A0AAW1IEX5"/>
<gene>
    <name evidence="2" type="ORF">QE152_g35651</name>
</gene>
<organism evidence="2 3">
    <name type="scientific">Popillia japonica</name>
    <name type="common">Japanese beetle</name>
    <dbReference type="NCBI Taxonomy" id="7064"/>
    <lineage>
        <taxon>Eukaryota</taxon>
        <taxon>Metazoa</taxon>
        <taxon>Ecdysozoa</taxon>
        <taxon>Arthropoda</taxon>
        <taxon>Hexapoda</taxon>
        <taxon>Insecta</taxon>
        <taxon>Pterygota</taxon>
        <taxon>Neoptera</taxon>
        <taxon>Endopterygota</taxon>
        <taxon>Coleoptera</taxon>
        <taxon>Polyphaga</taxon>
        <taxon>Scarabaeiformia</taxon>
        <taxon>Scarabaeidae</taxon>
        <taxon>Rutelinae</taxon>
        <taxon>Popillia</taxon>
    </lineage>
</organism>
<feature type="transmembrane region" description="Helical" evidence="1">
    <location>
        <begin position="41"/>
        <end position="59"/>
    </location>
</feature>